<accession>A0AAU8GHV2</accession>
<sequence>MALNIRGNTVSKYNPGFGWIYIKDFTGDDRLVRLGTLDIEDIQSQYSPKIPNCYIRTNDGFCESGWTAGESAGAILVKIAQHDKEYLRYVRDFAERNKIILMKGELW</sequence>
<protein>
    <submittedName>
        <fullName evidence="1">Uncharacterized protein</fullName>
    </submittedName>
</protein>
<reference evidence="1" key="1">
    <citation type="submission" date="2024-05" db="EMBL/GenBank/DDBJ databases">
        <authorList>
            <person name="Mugo M.M."/>
            <person name="Musyoki A.M."/>
            <person name="Makumi A.M."/>
            <person name="Mutai I."/>
            <person name="Drechsel O."/>
            <person name="Kering K.K."/>
            <person name="Muturi P."/>
            <person name="Mbae C.K."/>
            <person name="Kariuki S.M."/>
        </authorList>
    </citation>
    <scope>NUCLEOTIDE SEQUENCE</scope>
</reference>
<gene>
    <name evidence="1" type="ORF">NDDWPVAN_CDS0163</name>
</gene>
<evidence type="ECO:0000313" key="1">
    <source>
        <dbReference type="EMBL" id="XCH40289.1"/>
    </source>
</evidence>
<proteinExistence type="predicted"/>
<dbReference type="EMBL" id="PP856721">
    <property type="protein sequence ID" value="XCH40289.1"/>
    <property type="molecule type" value="Genomic_DNA"/>
</dbReference>
<organism evidence="1">
    <name type="scientific">Salmonella phage vB_SEnST11_KE22</name>
    <dbReference type="NCBI Taxonomy" id="3161173"/>
    <lineage>
        <taxon>Viruses</taxon>
        <taxon>Duplodnaviria</taxon>
        <taxon>Heunggongvirae</taxon>
        <taxon>Uroviricota</taxon>
        <taxon>Caudoviricetes</taxon>
        <taxon>Vequintavirinae</taxon>
        <taxon>Seunavirus</taxon>
    </lineage>
</organism>
<name>A0AAU8GHV2_9CAUD</name>